<dbReference type="InterPro" id="IPR015422">
    <property type="entry name" value="PyrdxlP-dep_Trfase_small"/>
</dbReference>
<comment type="subunit">
    <text evidence="8">Homodimer.</text>
</comment>
<dbReference type="NCBIfam" id="NF000586">
    <property type="entry name" value="PRK00011.1"/>
    <property type="match status" value="1"/>
</dbReference>
<dbReference type="InterPro" id="IPR049943">
    <property type="entry name" value="Ser_HO-MeTrfase-like"/>
</dbReference>
<evidence type="ECO:0000256" key="9">
    <source>
        <dbReference type="PIRSR" id="PIRSR000412-50"/>
    </source>
</evidence>
<dbReference type="PIRSF" id="PIRSF000412">
    <property type="entry name" value="SHMT"/>
    <property type="match status" value="1"/>
</dbReference>
<feature type="binding site" evidence="8">
    <location>
        <position position="123"/>
    </location>
    <ligand>
        <name>(6S)-5,6,7,8-tetrahydrofolate</name>
        <dbReference type="ChEBI" id="CHEBI:57453"/>
    </ligand>
</feature>
<dbReference type="Gene3D" id="3.90.1150.10">
    <property type="entry name" value="Aspartate Aminotransferase, domain 1"/>
    <property type="match status" value="1"/>
</dbReference>
<dbReference type="GO" id="GO:0035999">
    <property type="term" value="P:tetrahydrofolate interconversion"/>
    <property type="evidence" value="ECO:0007669"/>
    <property type="project" value="UniProtKB-UniRule"/>
</dbReference>
<keyword evidence="7 8" id="KW-0663">Pyridoxal phosphate</keyword>
<dbReference type="GO" id="GO:0019264">
    <property type="term" value="P:glycine biosynthetic process from serine"/>
    <property type="evidence" value="ECO:0007669"/>
    <property type="project" value="UniProtKB-UniRule"/>
</dbReference>
<dbReference type="CDD" id="cd00378">
    <property type="entry name" value="SHMT"/>
    <property type="match status" value="1"/>
</dbReference>
<reference evidence="11" key="1">
    <citation type="submission" date="2016-08" db="EMBL/GenBank/DDBJ databases">
        <authorList>
            <person name="Seilhamer J.J."/>
        </authorList>
    </citation>
    <scope>NUCLEOTIDE SEQUENCE</scope>
    <source>
        <strain evidence="11">86</strain>
    </source>
</reference>
<keyword evidence="6 8" id="KW-0808">Transferase</keyword>
<evidence type="ECO:0000256" key="4">
    <source>
        <dbReference type="ARBA" id="ARBA00022563"/>
    </source>
</evidence>
<comment type="caution">
    <text evidence="8">Lacks conserved residue(s) required for the propagation of feature annotation.</text>
</comment>
<protein>
    <recommendedName>
        <fullName evidence="8">Serine hydroxymethyltransferase</fullName>
        <shortName evidence="8">SHMT</shortName>
        <shortName evidence="8">Serine methylase</shortName>
        <ecNumber evidence="8">2.1.2.1</ecNumber>
    </recommendedName>
</protein>
<name>A0A212M0Z3_9FIRM</name>
<evidence type="ECO:0000256" key="3">
    <source>
        <dbReference type="ARBA" id="ARBA00022490"/>
    </source>
</evidence>
<dbReference type="UniPathway" id="UPA00288">
    <property type="reaction ID" value="UER01023"/>
</dbReference>
<keyword evidence="5 8" id="KW-0028">Amino-acid biosynthesis</keyword>
<evidence type="ECO:0000256" key="6">
    <source>
        <dbReference type="ARBA" id="ARBA00022679"/>
    </source>
</evidence>
<evidence type="ECO:0000256" key="7">
    <source>
        <dbReference type="ARBA" id="ARBA00022898"/>
    </source>
</evidence>
<dbReference type="PANTHER" id="PTHR11680">
    <property type="entry name" value="SERINE HYDROXYMETHYLTRANSFERASE"/>
    <property type="match status" value="1"/>
</dbReference>
<keyword evidence="4 8" id="KW-0554">One-carbon metabolism</keyword>
<proteinExistence type="inferred from homology"/>
<dbReference type="InterPro" id="IPR015421">
    <property type="entry name" value="PyrdxlP-dep_Trfase_major"/>
</dbReference>
<dbReference type="InterPro" id="IPR039429">
    <property type="entry name" value="SHMT-like_dom"/>
</dbReference>
<organism evidence="11">
    <name type="scientific">uncultured Sporomusa sp</name>
    <dbReference type="NCBI Taxonomy" id="307249"/>
    <lineage>
        <taxon>Bacteria</taxon>
        <taxon>Bacillati</taxon>
        <taxon>Bacillota</taxon>
        <taxon>Negativicutes</taxon>
        <taxon>Selenomonadales</taxon>
        <taxon>Sporomusaceae</taxon>
        <taxon>Sporomusa</taxon>
        <taxon>environmental samples</taxon>
    </lineage>
</organism>
<comment type="cofactor">
    <cofactor evidence="1 8 9">
        <name>pyridoxal 5'-phosphate</name>
        <dbReference type="ChEBI" id="CHEBI:597326"/>
    </cofactor>
</comment>
<dbReference type="Pfam" id="PF00464">
    <property type="entry name" value="SHMT"/>
    <property type="match status" value="1"/>
</dbReference>
<dbReference type="InterPro" id="IPR015424">
    <property type="entry name" value="PyrdxlP-dep_Trfase"/>
</dbReference>
<comment type="function">
    <text evidence="8">Catalyzes the reversible interconversion of serine and glycine with tetrahydrofolate (THF) serving as the one-carbon carrier. This reaction serves as the major source of one-carbon groups required for the biosynthesis of purines, thymidylate, methionine, and other important biomolecules. Also exhibits THF-independent aldolase activity toward beta-hydroxyamino acids, producing glycine and aldehydes, via a retro-aldol mechanism.</text>
</comment>
<comment type="pathway">
    <text evidence="8">Amino-acid biosynthesis; glycine biosynthesis; glycine from L-serine: step 1/1.</text>
</comment>
<evidence type="ECO:0000256" key="5">
    <source>
        <dbReference type="ARBA" id="ARBA00022605"/>
    </source>
</evidence>
<dbReference type="HAMAP" id="MF_00051">
    <property type="entry name" value="SHMT"/>
    <property type="match status" value="1"/>
</dbReference>
<evidence type="ECO:0000313" key="11">
    <source>
        <dbReference type="EMBL" id="SCM83380.1"/>
    </source>
</evidence>
<accession>A0A212M0Z3</accession>
<dbReference type="UniPathway" id="UPA00193"/>
<dbReference type="InterPro" id="IPR019798">
    <property type="entry name" value="Ser_HO-MeTrfase_PLP_BS"/>
</dbReference>
<comment type="pathway">
    <text evidence="8">One-carbon metabolism; tetrahydrofolate interconversion.</text>
</comment>
<gene>
    <name evidence="8 11" type="primary">glyA</name>
    <name evidence="11" type="ORF">KL86SPO_70238</name>
</gene>
<dbReference type="EC" id="2.1.2.1" evidence="8"/>
<keyword evidence="3 8" id="KW-0963">Cytoplasm</keyword>
<dbReference type="GO" id="GO:0008168">
    <property type="term" value="F:methyltransferase activity"/>
    <property type="evidence" value="ECO:0007669"/>
    <property type="project" value="UniProtKB-KW"/>
</dbReference>
<comment type="similarity">
    <text evidence="2 8">Belongs to the SHMT family.</text>
</comment>
<evidence type="ECO:0000259" key="10">
    <source>
        <dbReference type="Pfam" id="PF00464"/>
    </source>
</evidence>
<feature type="site" description="Plays an important role in substrate specificity" evidence="8">
    <location>
        <position position="231"/>
    </location>
</feature>
<dbReference type="PANTHER" id="PTHR11680:SF50">
    <property type="entry name" value="SERINE HYDROXYMETHYLTRANSFERASE"/>
    <property type="match status" value="1"/>
</dbReference>
<dbReference type="InterPro" id="IPR001085">
    <property type="entry name" value="Ser_HO-MeTrfase"/>
</dbReference>
<dbReference type="Gene3D" id="3.40.640.10">
    <property type="entry name" value="Type I PLP-dependent aspartate aminotransferase-like (Major domain)"/>
    <property type="match status" value="1"/>
</dbReference>
<keyword evidence="11" id="KW-0489">Methyltransferase</keyword>
<feature type="domain" description="Serine hydroxymethyltransferase-like" evidence="10">
    <location>
        <begin position="12"/>
        <end position="385"/>
    </location>
</feature>
<evidence type="ECO:0000256" key="1">
    <source>
        <dbReference type="ARBA" id="ARBA00001933"/>
    </source>
</evidence>
<comment type="subcellular location">
    <subcellularLocation>
        <location evidence="8">Cytoplasm</location>
    </subcellularLocation>
</comment>
<feature type="binding site" evidence="8">
    <location>
        <begin position="127"/>
        <end position="129"/>
    </location>
    <ligand>
        <name>(6S)-5,6,7,8-tetrahydrofolate</name>
        <dbReference type="ChEBI" id="CHEBI:57453"/>
    </ligand>
</feature>
<comment type="catalytic activity">
    <reaction evidence="8">
        <text>(6R)-5,10-methylene-5,6,7,8-tetrahydrofolate + glycine + H2O = (6S)-5,6,7,8-tetrahydrofolate + L-serine</text>
        <dbReference type="Rhea" id="RHEA:15481"/>
        <dbReference type="ChEBI" id="CHEBI:15377"/>
        <dbReference type="ChEBI" id="CHEBI:15636"/>
        <dbReference type="ChEBI" id="CHEBI:33384"/>
        <dbReference type="ChEBI" id="CHEBI:57305"/>
        <dbReference type="ChEBI" id="CHEBI:57453"/>
        <dbReference type="EC" id="2.1.2.1"/>
    </reaction>
</comment>
<dbReference type="AlphaFoldDB" id="A0A212M0Z3"/>
<dbReference type="RefSeq" id="WP_288185835.1">
    <property type="nucleotide sequence ID" value="NZ_LT608335.1"/>
</dbReference>
<evidence type="ECO:0000256" key="2">
    <source>
        <dbReference type="ARBA" id="ARBA00006376"/>
    </source>
</evidence>
<feature type="modified residue" description="N6-(pyridoxal phosphate)lysine" evidence="8 9">
    <location>
        <position position="232"/>
    </location>
</feature>
<dbReference type="SUPFAM" id="SSF53383">
    <property type="entry name" value="PLP-dependent transferases"/>
    <property type="match status" value="1"/>
</dbReference>
<dbReference type="GO" id="GO:0032259">
    <property type="term" value="P:methylation"/>
    <property type="evidence" value="ECO:0007669"/>
    <property type="project" value="UniProtKB-KW"/>
</dbReference>
<dbReference type="GO" id="GO:0005829">
    <property type="term" value="C:cytosol"/>
    <property type="evidence" value="ECO:0007669"/>
    <property type="project" value="TreeGrafter"/>
</dbReference>
<dbReference type="GO" id="GO:0004372">
    <property type="term" value="F:glycine hydroxymethyltransferase activity"/>
    <property type="evidence" value="ECO:0007669"/>
    <property type="project" value="UniProtKB-UniRule"/>
</dbReference>
<evidence type="ECO:0000256" key="8">
    <source>
        <dbReference type="HAMAP-Rule" id="MF_00051"/>
    </source>
</evidence>
<dbReference type="GO" id="GO:0030170">
    <property type="term" value="F:pyridoxal phosphate binding"/>
    <property type="evidence" value="ECO:0007669"/>
    <property type="project" value="UniProtKB-UniRule"/>
</dbReference>
<dbReference type="PROSITE" id="PS00096">
    <property type="entry name" value="SHMT"/>
    <property type="match status" value="1"/>
</dbReference>
<sequence length="426" mass="46069">MERAEIMNVFGQFDPEMAILSQKEEERQRSTINIIASENFASPLATFLEGGIWANKNSEGYPGKRYVAGCELADAVENLAIKRLKELFQCEHANVQAMSATVGNVAIMNAVLKPGDTILSMELSHGGHLSHGASFHYSGKTFKAVHYGVNRETEQIDMDEVRKLALEHSPKMIICGTSSYPRLIDYAGFAEIAKAVGALFFVDLAHNVGLVAAGVIPSPVPYADIVSSSTHKTFRGPRGGGIILCKKELAGKIDRALFPGLQGAAKLDMIAARAVLFKECMTDEFKRYGKQVLDNAVALAGGCMAEGLRLVAGGTDTHLAVVDVTNLIPSGKQAEEVLASVGIICNKNGIPFDSQPLTLASGIRIGSPFMTTRGMKAKEMFHVGVLVGQALRNYNDSLLLNNIRKEVTDMAAKYPLFADEWLPRHS</sequence>
<dbReference type="EMBL" id="FMJE01000007">
    <property type="protein sequence ID" value="SCM83380.1"/>
    <property type="molecule type" value="Genomic_DNA"/>
</dbReference>